<name>A0A814EYQ0_9BILA</name>
<protein>
    <recommendedName>
        <fullName evidence="1">DUF5672 domain-containing protein</fullName>
    </recommendedName>
</protein>
<dbReference type="Pfam" id="PF18922">
    <property type="entry name" value="DUF5672"/>
    <property type="match status" value="1"/>
</dbReference>
<comment type="caution">
    <text evidence="2">The sequence shown here is derived from an EMBL/GenBank/DDBJ whole genome shotgun (WGS) entry which is preliminary data.</text>
</comment>
<dbReference type="InterPro" id="IPR043729">
    <property type="entry name" value="DUF5672"/>
</dbReference>
<evidence type="ECO:0000313" key="4">
    <source>
        <dbReference type="Proteomes" id="UP000663845"/>
    </source>
</evidence>
<dbReference type="AlphaFoldDB" id="A0A814EYQ0"/>
<dbReference type="EMBL" id="CAJOAZ010000140">
    <property type="protein sequence ID" value="CAF3549216.1"/>
    <property type="molecule type" value="Genomic_DNA"/>
</dbReference>
<dbReference type="Proteomes" id="UP000663844">
    <property type="component" value="Unassembled WGS sequence"/>
</dbReference>
<dbReference type="EMBL" id="CAJNOG010000122">
    <property type="protein sequence ID" value="CAF0974357.1"/>
    <property type="molecule type" value="Genomic_DNA"/>
</dbReference>
<sequence>MKLLLNKSRISKRPLLLVVFCACLLIIVLYTNSISISPYIFNISHNYTSKYPYIALIVDDRATQLLVNAVINVLQHIPIDWKVQIITPHQNWLFYKKSSLSSLIQTNRVFLTPLEQTRNGLSSGDFINPILTSASFWHQVQGDKVLFFQTDSVLCSNSLYNLTDFLQYDFIGAPWSWGGCCNGGLSIRNRQKILQMLESSCIHYRLHILNEDQWFTKYLPYFNGYVAPISVAKRFSVETMYHSRPFGVHNPHINTIGRTNMTHLCNECPEVSTITPDCQTLK</sequence>
<reference evidence="2" key="1">
    <citation type="submission" date="2021-02" db="EMBL/GenBank/DDBJ databases">
        <authorList>
            <person name="Nowell W R."/>
        </authorList>
    </citation>
    <scope>NUCLEOTIDE SEQUENCE</scope>
</reference>
<evidence type="ECO:0000313" key="3">
    <source>
        <dbReference type="EMBL" id="CAF3549216.1"/>
    </source>
</evidence>
<evidence type="ECO:0000313" key="2">
    <source>
        <dbReference type="EMBL" id="CAF0974357.1"/>
    </source>
</evidence>
<feature type="domain" description="DUF5672" evidence="1">
    <location>
        <begin position="122"/>
        <end position="249"/>
    </location>
</feature>
<organism evidence="2 4">
    <name type="scientific">Adineta steineri</name>
    <dbReference type="NCBI Taxonomy" id="433720"/>
    <lineage>
        <taxon>Eukaryota</taxon>
        <taxon>Metazoa</taxon>
        <taxon>Spiralia</taxon>
        <taxon>Gnathifera</taxon>
        <taxon>Rotifera</taxon>
        <taxon>Eurotatoria</taxon>
        <taxon>Bdelloidea</taxon>
        <taxon>Adinetida</taxon>
        <taxon>Adinetidae</taxon>
        <taxon>Adineta</taxon>
    </lineage>
</organism>
<accession>A0A814EYQ0</accession>
<gene>
    <name evidence="2" type="ORF">JYZ213_LOCUS14570</name>
    <name evidence="3" type="ORF">OXD698_LOCUS3839</name>
</gene>
<evidence type="ECO:0000259" key="1">
    <source>
        <dbReference type="Pfam" id="PF18922"/>
    </source>
</evidence>
<dbReference type="Proteomes" id="UP000663845">
    <property type="component" value="Unassembled WGS sequence"/>
</dbReference>
<proteinExistence type="predicted"/>